<evidence type="ECO:0000313" key="3">
    <source>
        <dbReference type="Proteomes" id="UP001331761"/>
    </source>
</evidence>
<gene>
    <name evidence="2" type="ORF">GCK32_011147</name>
</gene>
<feature type="compositionally biased region" description="Basic and acidic residues" evidence="1">
    <location>
        <begin position="18"/>
        <end position="34"/>
    </location>
</feature>
<comment type="caution">
    <text evidence="2">The sequence shown here is derived from an EMBL/GenBank/DDBJ whole genome shotgun (WGS) entry which is preliminary data.</text>
</comment>
<evidence type="ECO:0000313" key="2">
    <source>
        <dbReference type="EMBL" id="KAK5971654.1"/>
    </source>
</evidence>
<dbReference type="EMBL" id="WIXE01017525">
    <property type="protein sequence ID" value="KAK5971654.1"/>
    <property type="molecule type" value="Genomic_DNA"/>
</dbReference>
<sequence>MSTPTKPASMGSDCGPEDVLRSLDKGRDKIRPDVARVAANTKSPQNNLKRKMDAPAPCEYASQEKPKTKEILDEILDRLTAIEEYLEVILAHLTRISKGDRKMAASPPSTITKKEWTCIFCDGYHYSSDCTTYTTLSARRRKCFEKNRCERCLMNANHMATSCISKSACYHCKMARRDREMDKHNTAFCPYNFVM</sequence>
<dbReference type="Proteomes" id="UP001331761">
    <property type="component" value="Unassembled WGS sequence"/>
</dbReference>
<proteinExistence type="predicted"/>
<protein>
    <submittedName>
        <fullName evidence="2">Uncharacterized protein</fullName>
    </submittedName>
</protein>
<organism evidence="2 3">
    <name type="scientific">Trichostrongylus colubriformis</name>
    <name type="common">Black scour worm</name>
    <dbReference type="NCBI Taxonomy" id="6319"/>
    <lineage>
        <taxon>Eukaryota</taxon>
        <taxon>Metazoa</taxon>
        <taxon>Ecdysozoa</taxon>
        <taxon>Nematoda</taxon>
        <taxon>Chromadorea</taxon>
        <taxon>Rhabditida</taxon>
        <taxon>Rhabditina</taxon>
        <taxon>Rhabditomorpha</taxon>
        <taxon>Strongyloidea</taxon>
        <taxon>Trichostrongylidae</taxon>
        <taxon>Trichostrongylus</taxon>
    </lineage>
</organism>
<accession>A0AAN8IEG0</accession>
<evidence type="ECO:0000256" key="1">
    <source>
        <dbReference type="SAM" id="MobiDB-lite"/>
    </source>
</evidence>
<feature type="region of interest" description="Disordered" evidence="1">
    <location>
        <begin position="1"/>
        <end position="52"/>
    </location>
</feature>
<reference evidence="2 3" key="1">
    <citation type="submission" date="2019-10" db="EMBL/GenBank/DDBJ databases">
        <title>Assembly and Annotation for the nematode Trichostrongylus colubriformis.</title>
        <authorList>
            <person name="Martin J."/>
        </authorList>
    </citation>
    <scope>NUCLEOTIDE SEQUENCE [LARGE SCALE GENOMIC DNA]</scope>
    <source>
        <strain evidence="2">G859</strain>
        <tissue evidence="2">Whole worm</tissue>
    </source>
</reference>
<dbReference type="AlphaFoldDB" id="A0AAN8IEG0"/>
<keyword evidence="3" id="KW-1185">Reference proteome</keyword>
<name>A0AAN8IEG0_TRICO</name>